<name>A0ABN9T3I2_9DINO</name>
<evidence type="ECO:0000313" key="2">
    <source>
        <dbReference type="EMBL" id="CAK0839466.1"/>
    </source>
</evidence>
<dbReference type="Proteomes" id="UP001189429">
    <property type="component" value="Unassembled WGS sequence"/>
</dbReference>
<gene>
    <name evidence="2" type="ORF">PCOR1329_LOCUS35137</name>
</gene>
<feature type="region of interest" description="Disordered" evidence="1">
    <location>
        <begin position="212"/>
        <end position="238"/>
    </location>
</feature>
<evidence type="ECO:0000313" key="3">
    <source>
        <dbReference type="Proteomes" id="UP001189429"/>
    </source>
</evidence>
<dbReference type="EMBL" id="CAUYUJ010014295">
    <property type="protein sequence ID" value="CAK0839466.1"/>
    <property type="molecule type" value="Genomic_DNA"/>
</dbReference>
<feature type="compositionally biased region" description="Low complexity" evidence="1">
    <location>
        <begin position="351"/>
        <end position="365"/>
    </location>
</feature>
<keyword evidence="3" id="KW-1185">Reference proteome</keyword>
<feature type="compositionally biased region" description="Basic and acidic residues" evidence="1">
    <location>
        <begin position="410"/>
        <end position="423"/>
    </location>
</feature>
<feature type="region of interest" description="Disordered" evidence="1">
    <location>
        <begin position="338"/>
        <end position="368"/>
    </location>
</feature>
<accession>A0ABN9T3I2</accession>
<reference evidence="2" key="1">
    <citation type="submission" date="2023-10" db="EMBL/GenBank/DDBJ databases">
        <authorList>
            <person name="Chen Y."/>
            <person name="Shah S."/>
            <person name="Dougan E. K."/>
            <person name="Thang M."/>
            <person name="Chan C."/>
        </authorList>
    </citation>
    <scope>NUCLEOTIDE SEQUENCE [LARGE SCALE GENOMIC DNA]</scope>
</reference>
<proteinExistence type="predicted"/>
<comment type="caution">
    <text evidence="2">The sequence shown here is derived from an EMBL/GenBank/DDBJ whole genome shotgun (WGS) entry which is preliminary data.</text>
</comment>
<sequence length="448" mass="48500">MDLRIQKLRQDVQNCAINVGRDRMDTGVISSTLYSKFEKLEEKVTLRFETPTAAGIFLDSSPAKNLSWDYADPLNQSANLSLRHRRDMNLNRRQLFLSPGEAAAISVDSQGNATCCLERDALLEFGILQRAARVAALKQRWRSFSAPFDFEGWMRANWSTAFLMSLSLLARGTVRARAANGARPRSATRDAVGPALSAASSLQSLRDGTEARQSWISGGARSARGSSSTRRGSASAGPLSYGALRRRSYVSALSRETQVVREDLSLLLCAVQAAADEEAPGAAAGEPLWGRRFEYRGDLKASGLMHRSPSLTGEGQTQGQWTCLTLKQLQELRACLPSARRRPSTAGGELRGAPAGRGASGLAASRRGEACEQRAAGADERAWRAYEAAKATSPLRWTRRLVPEASSGADRLRGRISQEEQKHAAGRSGKLSVATAGFPSRFSSGRTP</sequence>
<evidence type="ECO:0000256" key="1">
    <source>
        <dbReference type="SAM" id="MobiDB-lite"/>
    </source>
</evidence>
<feature type="compositionally biased region" description="Low complexity" evidence="1">
    <location>
        <begin position="217"/>
        <end position="237"/>
    </location>
</feature>
<feature type="region of interest" description="Disordered" evidence="1">
    <location>
        <begin position="398"/>
        <end position="448"/>
    </location>
</feature>
<organism evidence="2 3">
    <name type="scientific">Prorocentrum cordatum</name>
    <dbReference type="NCBI Taxonomy" id="2364126"/>
    <lineage>
        <taxon>Eukaryota</taxon>
        <taxon>Sar</taxon>
        <taxon>Alveolata</taxon>
        <taxon>Dinophyceae</taxon>
        <taxon>Prorocentrales</taxon>
        <taxon>Prorocentraceae</taxon>
        <taxon>Prorocentrum</taxon>
    </lineage>
</organism>
<protein>
    <submittedName>
        <fullName evidence="2">Uncharacterized protein</fullName>
    </submittedName>
</protein>